<dbReference type="KEGG" id="fal:FRAAL3526"/>
<gene>
    <name evidence="4" type="ordered locus">FRAAL3526</name>
</gene>
<dbReference type="PROSITE" id="PS50977">
    <property type="entry name" value="HTH_TETR_2"/>
    <property type="match status" value="1"/>
</dbReference>
<dbReference type="OrthoDB" id="3218211at2"/>
<evidence type="ECO:0000313" key="5">
    <source>
        <dbReference type="Proteomes" id="UP000000657"/>
    </source>
</evidence>
<proteinExistence type="predicted"/>
<dbReference type="RefSeq" id="WP_011604667.1">
    <property type="nucleotide sequence ID" value="NC_008278.1"/>
</dbReference>
<feature type="domain" description="HTH tetR-type" evidence="3">
    <location>
        <begin position="15"/>
        <end position="75"/>
    </location>
</feature>
<dbReference type="AlphaFoldDB" id="Q0RJZ1"/>
<reference evidence="4 5" key="1">
    <citation type="journal article" date="2007" name="Genome Res.">
        <title>Genome characteristics of facultatively symbiotic Frankia sp. strains reflect host range and host plant biogeography.</title>
        <authorList>
            <person name="Normand P."/>
            <person name="Lapierre P."/>
            <person name="Tisa L.S."/>
            <person name="Gogarten J.P."/>
            <person name="Alloisio N."/>
            <person name="Bagnarol E."/>
            <person name="Bassi C.A."/>
            <person name="Berry A.M."/>
            <person name="Bickhart D.M."/>
            <person name="Choisne N."/>
            <person name="Couloux A."/>
            <person name="Cournoyer B."/>
            <person name="Cruveiller S."/>
            <person name="Daubin V."/>
            <person name="Demange N."/>
            <person name="Francino M.P."/>
            <person name="Goltsman E."/>
            <person name="Huang Y."/>
            <person name="Kopp O.R."/>
            <person name="Labarre L."/>
            <person name="Lapidus A."/>
            <person name="Lavire C."/>
            <person name="Marechal J."/>
            <person name="Martinez M."/>
            <person name="Mastronunzio J.E."/>
            <person name="Mullin B.C."/>
            <person name="Niemann J."/>
            <person name="Pujic P."/>
            <person name="Rawnsley T."/>
            <person name="Rouy Z."/>
            <person name="Schenowitz C."/>
            <person name="Sellstedt A."/>
            <person name="Tavares F."/>
            <person name="Tomkins J.P."/>
            <person name="Vallenet D."/>
            <person name="Valverde C."/>
            <person name="Wall L.G."/>
            <person name="Wang Y."/>
            <person name="Medigue C."/>
            <person name="Benson D.R."/>
        </authorList>
    </citation>
    <scope>NUCLEOTIDE SEQUENCE [LARGE SCALE GENOMIC DNA]</scope>
    <source>
        <strain evidence="5">DSM 45986 / CECT 9034 / ACN14a</strain>
    </source>
</reference>
<evidence type="ECO:0000313" key="4">
    <source>
        <dbReference type="EMBL" id="CAJ62169.1"/>
    </source>
</evidence>
<dbReference type="Proteomes" id="UP000000657">
    <property type="component" value="Chromosome"/>
</dbReference>
<evidence type="ECO:0000256" key="2">
    <source>
        <dbReference type="PROSITE-ProRule" id="PRU00335"/>
    </source>
</evidence>
<accession>Q0RJZ1</accession>
<dbReference type="EMBL" id="CT573213">
    <property type="protein sequence ID" value="CAJ62169.1"/>
    <property type="molecule type" value="Genomic_DNA"/>
</dbReference>
<feature type="DNA-binding region" description="H-T-H motif" evidence="2">
    <location>
        <begin position="38"/>
        <end position="57"/>
    </location>
</feature>
<dbReference type="Pfam" id="PF00440">
    <property type="entry name" value="TetR_N"/>
    <property type="match status" value="1"/>
</dbReference>
<dbReference type="Gene3D" id="1.10.357.10">
    <property type="entry name" value="Tetracycline Repressor, domain 2"/>
    <property type="match status" value="1"/>
</dbReference>
<dbReference type="SUPFAM" id="SSF46689">
    <property type="entry name" value="Homeodomain-like"/>
    <property type="match status" value="1"/>
</dbReference>
<evidence type="ECO:0000259" key="3">
    <source>
        <dbReference type="PROSITE" id="PS50977"/>
    </source>
</evidence>
<dbReference type="InterPro" id="IPR001647">
    <property type="entry name" value="HTH_TetR"/>
</dbReference>
<name>Q0RJZ1_FRAAA</name>
<sequence>MASPLRYLDDPAALARERAAFIAAALDLLAATDTVDLQVSRIVARAGRHNAAFYRVFGSKDGLTLAVVEEATRRTAVVVERRVAAAEAPVEAVRTWAVALLSLARGEAARAIRALALDRYRLLHRFPQAEATLTLPLRQPLTRTLRRAALPRAELLADAAFELVMSRQAAWIALDHQPDADEVAAYAELVLDLVGLAQPAASR</sequence>
<dbReference type="InterPro" id="IPR009057">
    <property type="entry name" value="Homeodomain-like_sf"/>
</dbReference>
<evidence type="ECO:0000256" key="1">
    <source>
        <dbReference type="ARBA" id="ARBA00023125"/>
    </source>
</evidence>
<dbReference type="GO" id="GO:0003677">
    <property type="term" value="F:DNA binding"/>
    <property type="evidence" value="ECO:0007669"/>
    <property type="project" value="UniProtKB-UniRule"/>
</dbReference>
<keyword evidence="5" id="KW-1185">Reference proteome</keyword>
<organism evidence="4 5">
    <name type="scientific">Frankia alni (strain DSM 45986 / CECT 9034 / ACN14a)</name>
    <dbReference type="NCBI Taxonomy" id="326424"/>
    <lineage>
        <taxon>Bacteria</taxon>
        <taxon>Bacillati</taxon>
        <taxon>Actinomycetota</taxon>
        <taxon>Actinomycetes</taxon>
        <taxon>Frankiales</taxon>
        <taxon>Frankiaceae</taxon>
        <taxon>Frankia</taxon>
    </lineage>
</organism>
<protein>
    <submittedName>
        <fullName evidence="4">HTH-type transcriptional regulator</fullName>
    </submittedName>
</protein>
<keyword evidence="1 2" id="KW-0238">DNA-binding</keyword>
<dbReference type="HOGENOM" id="CLU_1347261_0_0_11"/>